<dbReference type="SUPFAM" id="SSF160719">
    <property type="entry name" value="gpW/gp25-like"/>
    <property type="match status" value="1"/>
</dbReference>
<name>A0A9D2P1Q4_9FIRM</name>
<organism evidence="1 2">
    <name type="scientific">Candidatus Intestinimonas pullistercoris</name>
    <dbReference type="NCBI Taxonomy" id="2838623"/>
    <lineage>
        <taxon>Bacteria</taxon>
        <taxon>Bacillati</taxon>
        <taxon>Bacillota</taxon>
        <taxon>Clostridia</taxon>
        <taxon>Eubacteriales</taxon>
        <taxon>Intestinimonas</taxon>
    </lineage>
</organism>
<evidence type="ECO:0000313" key="2">
    <source>
        <dbReference type="Proteomes" id="UP000823882"/>
    </source>
</evidence>
<protein>
    <submittedName>
        <fullName evidence="1">Phage GP46 family protein</fullName>
    </submittedName>
</protein>
<dbReference type="EMBL" id="DWWJ01000086">
    <property type="protein sequence ID" value="HJC40818.1"/>
    <property type="molecule type" value="Genomic_DNA"/>
</dbReference>
<sequence length="115" mass="12420">MALLLRGGDYVPDEMGGLRTVEGAEEVLQRVLFQLQARRGSFPFLPELGSRLYLLPREKPGAREALARQYAVEALRNETELEVTGVTAAPAGAGALEVQVSLSWKGEPLAVSLTV</sequence>
<gene>
    <name evidence="1" type="ORF">H9701_04615</name>
</gene>
<evidence type="ECO:0000313" key="1">
    <source>
        <dbReference type="EMBL" id="HJC40818.1"/>
    </source>
</evidence>
<reference evidence="1" key="2">
    <citation type="submission" date="2021-04" db="EMBL/GenBank/DDBJ databases">
        <authorList>
            <person name="Gilroy R."/>
        </authorList>
    </citation>
    <scope>NUCLEOTIDE SEQUENCE</scope>
    <source>
        <strain evidence="1">CHK186-1790</strain>
    </source>
</reference>
<proteinExistence type="predicted"/>
<dbReference type="AlphaFoldDB" id="A0A9D2P1Q4"/>
<reference evidence="1" key="1">
    <citation type="journal article" date="2021" name="PeerJ">
        <title>Extensive microbial diversity within the chicken gut microbiome revealed by metagenomics and culture.</title>
        <authorList>
            <person name="Gilroy R."/>
            <person name="Ravi A."/>
            <person name="Getino M."/>
            <person name="Pursley I."/>
            <person name="Horton D.L."/>
            <person name="Alikhan N.F."/>
            <person name="Baker D."/>
            <person name="Gharbi K."/>
            <person name="Hall N."/>
            <person name="Watson M."/>
            <person name="Adriaenssens E.M."/>
            <person name="Foster-Nyarko E."/>
            <person name="Jarju S."/>
            <person name="Secka A."/>
            <person name="Antonio M."/>
            <person name="Oren A."/>
            <person name="Chaudhuri R.R."/>
            <person name="La Ragione R."/>
            <person name="Hildebrand F."/>
            <person name="Pallen M.J."/>
        </authorList>
    </citation>
    <scope>NUCLEOTIDE SEQUENCE</scope>
    <source>
        <strain evidence="1">CHK186-1790</strain>
    </source>
</reference>
<dbReference type="Proteomes" id="UP000823882">
    <property type="component" value="Unassembled WGS sequence"/>
</dbReference>
<accession>A0A9D2P1Q4</accession>
<dbReference type="Gene3D" id="3.10.450.40">
    <property type="match status" value="1"/>
</dbReference>
<comment type="caution">
    <text evidence="1">The sequence shown here is derived from an EMBL/GenBank/DDBJ whole genome shotgun (WGS) entry which is preliminary data.</text>
</comment>